<comment type="caution">
    <text evidence="2">The sequence shown here is derived from an EMBL/GenBank/DDBJ whole genome shotgun (WGS) entry which is preliminary data.</text>
</comment>
<evidence type="ECO:0000313" key="3">
    <source>
        <dbReference type="Proteomes" id="UP001415857"/>
    </source>
</evidence>
<dbReference type="InterPro" id="IPR050796">
    <property type="entry name" value="SCF_F-box_component"/>
</dbReference>
<protein>
    <recommendedName>
        <fullName evidence="1">F-box domain-containing protein</fullName>
    </recommendedName>
</protein>
<feature type="domain" description="F-box" evidence="1">
    <location>
        <begin position="1"/>
        <end position="45"/>
    </location>
</feature>
<dbReference type="InterPro" id="IPR011043">
    <property type="entry name" value="Gal_Oxase/kelch_b-propeller"/>
</dbReference>
<gene>
    <name evidence="2" type="ORF">L1049_000690</name>
</gene>
<dbReference type="CDD" id="cd22157">
    <property type="entry name" value="F-box_AtFBW1-like"/>
    <property type="match status" value="1"/>
</dbReference>
<dbReference type="InterPro" id="IPR006527">
    <property type="entry name" value="F-box-assoc_dom_typ1"/>
</dbReference>
<dbReference type="SMART" id="SM00256">
    <property type="entry name" value="FBOX"/>
    <property type="match status" value="1"/>
</dbReference>
<accession>A0AAP0NBX1</accession>
<reference evidence="2 3" key="1">
    <citation type="journal article" date="2024" name="Plant J.">
        <title>Genome sequences and population genomics reveal climatic adaptation and genomic divergence between two closely related sweetgum species.</title>
        <authorList>
            <person name="Xu W.Q."/>
            <person name="Ren C.Q."/>
            <person name="Zhang X.Y."/>
            <person name="Comes H.P."/>
            <person name="Liu X.H."/>
            <person name="Li Y.G."/>
            <person name="Kettle C.J."/>
            <person name="Jalonen R."/>
            <person name="Gaisberger H."/>
            <person name="Ma Y.Z."/>
            <person name="Qiu Y.X."/>
        </authorList>
    </citation>
    <scope>NUCLEOTIDE SEQUENCE [LARGE SCALE GENOMIC DNA]</scope>
    <source>
        <strain evidence="2">Hangzhou</strain>
    </source>
</reference>
<dbReference type="SUPFAM" id="SSF81383">
    <property type="entry name" value="F-box domain"/>
    <property type="match status" value="1"/>
</dbReference>
<dbReference type="InterPro" id="IPR017451">
    <property type="entry name" value="F-box-assoc_interact_dom"/>
</dbReference>
<dbReference type="InterPro" id="IPR001810">
    <property type="entry name" value="F-box_dom"/>
</dbReference>
<dbReference type="AlphaFoldDB" id="A0AAP0NBX1"/>
<dbReference type="NCBIfam" id="TIGR01640">
    <property type="entry name" value="F_box_assoc_1"/>
    <property type="match status" value="1"/>
</dbReference>
<dbReference type="EMBL" id="JBBPBK010000015">
    <property type="protein sequence ID" value="KAK9268925.1"/>
    <property type="molecule type" value="Genomic_DNA"/>
</dbReference>
<dbReference type="PANTHER" id="PTHR31672:SF13">
    <property type="entry name" value="F-BOX PROTEIN CPR30-LIKE"/>
    <property type="match status" value="1"/>
</dbReference>
<dbReference type="PANTHER" id="PTHR31672">
    <property type="entry name" value="BNACNNG10540D PROTEIN"/>
    <property type="match status" value="1"/>
</dbReference>
<proteinExistence type="predicted"/>
<dbReference type="Gene3D" id="1.20.1280.50">
    <property type="match status" value="1"/>
</dbReference>
<dbReference type="Proteomes" id="UP001415857">
    <property type="component" value="Unassembled WGS sequence"/>
</dbReference>
<sequence>MSNKNFPGDVVTDILARLPIKSLLRFRCVCKPWCSTINDTKFIHMHLNIRRTAASIEGYVIYKPLDTGSYCKHIFSRCDGNFAERETVQLPLKCASGKPFNVVGSCNGLLCLTDSVYPNFGCTIYVWNPFIGKFKAINNSCVPRLLFNRDCSNVVLGFGFDAQNIDYKVVRVLNFTDLPLPDVEVYNLSTDSWRRIEADVPCVTWTKPLSSTFFNGASHWIVFRDGYGRFIASFDFHNEVFGEIMLPNRFKENDQELTLGVFKDSLGMIVFPDEREQFALRFVWVMKEYGISDSWVNLFTIGPLEKIGRPLGFGWDNEVLFRDYEEKLFSYCHDTRGSRHIGMRSILDAFTYVESLVLVNEGHNVSEQAKPFSGVTYKGVSIFLNKEEEEEECCELWSNKQNELHELRSFFY</sequence>
<organism evidence="2 3">
    <name type="scientific">Liquidambar formosana</name>
    <name type="common">Formosan gum</name>
    <dbReference type="NCBI Taxonomy" id="63359"/>
    <lineage>
        <taxon>Eukaryota</taxon>
        <taxon>Viridiplantae</taxon>
        <taxon>Streptophyta</taxon>
        <taxon>Embryophyta</taxon>
        <taxon>Tracheophyta</taxon>
        <taxon>Spermatophyta</taxon>
        <taxon>Magnoliopsida</taxon>
        <taxon>eudicotyledons</taxon>
        <taxon>Gunneridae</taxon>
        <taxon>Pentapetalae</taxon>
        <taxon>Saxifragales</taxon>
        <taxon>Altingiaceae</taxon>
        <taxon>Liquidambar</taxon>
    </lineage>
</organism>
<evidence type="ECO:0000313" key="2">
    <source>
        <dbReference type="EMBL" id="KAK9268925.1"/>
    </source>
</evidence>
<dbReference type="Pfam" id="PF07734">
    <property type="entry name" value="FBA_1"/>
    <property type="match status" value="1"/>
</dbReference>
<dbReference type="SUPFAM" id="SSF50965">
    <property type="entry name" value="Galactose oxidase, central domain"/>
    <property type="match status" value="1"/>
</dbReference>
<dbReference type="PROSITE" id="PS50181">
    <property type="entry name" value="FBOX"/>
    <property type="match status" value="1"/>
</dbReference>
<evidence type="ECO:0000259" key="1">
    <source>
        <dbReference type="PROSITE" id="PS50181"/>
    </source>
</evidence>
<dbReference type="InterPro" id="IPR036047">
    <property type="entry name" value="F-box-like_dom_sf"/>
</dbReference>
<name>A0AAP0NBX1_LIQFO</name>
<keyword evidence="3" id="KW-1185">Reference proteome</keyword>
<dbReference type="Pfam" id="PF00646">
    <property type="entry name" value="F-box"/>
    <property type="match status" value="1"/>
</dbReference>